<dbReference type="Proteomes" id="UP000326554">
    <property type="component" value="Unassembled WGS sequence"/>
</dbReference>
<reference evidence="1 2" key="1">
    <citation type="submission" date="2019-09" db="EMBL/GenBank/DDBJ databases">
        <authorList>
            <person name="Park J.-S."/>
            <person name="Choi H.-J."/>
        </authorList>
    </citation>
    <scope>NUCLEOTIDE SEQUENCE [LARGE SCALE GENOMIC DNA]</scope>
    <source>
        <strain evidence="1 2">176SS1-4</strain>
    </source>
</reference>
<evidence type="ECO:0000313" key="2">
    <source>
        <dbReference type="Proteomes" id="UP000326554"/>
    </source>
</evidence>
<dbReference type="Gene3D" id="1.10.3230.30">
    <property type="entry name" value="Phage gp6-like head-tail connector protein"/>
    <property type="match status" value="1"/>
</dbReference>
<dbReference type="NCBIfam" id="TIGR02215">
    <property type="entry name" value="phage_chp_gp8"/>
    <property type="match status" value="1"/>
</dbReference>
<dbReference type="InterPro" id="IPR011738">
    <property type="entry name" value="Phage_CHP"/>
</dbReference>
<organism evidence="1 2">
    <name type="scientific">Histidinibacterium aquaticum</name>
    <dbReference type="NCBI Taxonomy" id="2613962"/>
    <lineage>
        <taxon>Bacteria</taxon>
        <taxon>Pseudomonadati</taxon>
        <taxon>Pseudomonadota</taxon>
        <taxon>Alphaproteobacteria</taxon>
        <taxon>Rhodobacterales</taxon>
        <taxon>Paracoccaceae</taxon>
        <taxon>Histidinibacterium</taxon>
    </lineage>
</organism>
<sequence>MMLIEETTVALQALPVAGFRDHLRLGTGFGEDGLQDSVLESYLRAALAAIEARTGKILIERSFSWSLTSWRDAEVQVLPVAPVSAIEDFAVIDRAGSVGVPGTDDVRLVPDMQRPRIEGAAGRLPSIPPGGHVQIGFLAGFGPEWSDLPADLRHAVMLLAGHYYDFRHEAGLAGGALPYSVNALIERYRSVRLGGAG</sequence>
<dbReference type="RefSeq" id="WP_150444566.1">
    <property type="nucleotide sequence ID" value="NZ_VYQE01000002.1"/>
</dbReference>
<dbReference type="CDD" id="cd08054">
    <property type="entry name" value="gp6"/>
    <property type="match status" value="1"/>
</dbReference>
<proteinExistence type="predicted"/>
<evidence type="ECO:0008006" key="3">
    <source>
        <dbReference type="Google" id="ProtNLM"/>
    </source>
</evidence>
<accession>A0A5J5GMV5</accession>
<evidence type="ECO:0000313" key="1">
    <source>
        <dbReference type="EMBL" id="KAA9009033.1"/>
    </source>
</evidence>
<keyword evidence="2" id="KW-1185">Reference proteome</keyword>
<dbReference type="EMBL" id="VYQE01000002">
    <property type="protein sequence ID" value="KAA9009033.1"/>
    <property type="molecule type" value="Genomic_DNA"/>
</dbReference>
<name>A0A5J5GMV5_9RHOB</name>
<protein>
    <recommendedName>
        <fullName evidence="3">Phage gp6-like head-tail connector protein</fullName>
    </recommendedName>
</protein>
<gene>
    <name evidence="1" type="ORF">F3S47_07180</name>
</gene>
<comment type="caution">
    <text evidence="1">The sequence shown here is derived from an EMBL/GenBank/DDBJ whole genome shotgun (WGS) entry which is preliminary data.</text>
</comment>
<dbReference type="AlphaFoldDB" id="A0A5J5GMV5"/>